<evidence type="ECO:0000313" key="2">
    <source>
        <dbReference type="Proteomes" id="UP000179807"/>
    </source>
</evidence>
<accession>A0A1J4JEP5</accession>
<reference evidence="1" key="1">
    <citation type="submission" date="2016-10" db="EMBL/GenBank/DDBJ databases">
        <authorList>
            <person name="Benchimol M."/>
            <person name="Almeida L.G."/>
            <person name="Vasconcelos A.T."/>
            <person name="Perreira-Neves A."/>
            <person name="Rosa I.A."/>
            <person name="Tasca T."/>
            <person name="Bogo M.R."/>
            <person name="de Souza W."/>
        </authorList>
    </citation>
    <scope>NUCLEOTIDE SEQUENCE [LARGE SCALE GENOMIC DNA]</scope>
    <source>
        <strain evidence="1">K</strain>
    </source>
</reference>
<protein>
    <submittedName>
        <fullName evidence="1">Uncharacterized protein</fullName>
    </submittedName>
</protein>
<name>A0A1J4JEP5_9EUKA</name>
<organism evidence="1 2">
    <name type="scientific">Tritrichomonas foetus</name>
    <dbReference type="NCBI Taxonomy" id="1144522"/>
    <lineage>
        <taxon>Eukaryota</taxon>
        <taxon>Metamonada</taxon>
        <taxon>Parabasalia</taxon>
        <taxon>Tritrichomonadida</taxon>
        <taxon>Tritrichomonadidae</taxon>
        <taxon>Tritrichomonas</taxon>
    </lineage>
</organism>
<dbReference type="VEuPathDB" id="TrichDB:TRFO_36100"/>
<dbReference type="EMBL" id="MLAK01001102">
    <property type="protein sequence ID" value="OHS97670.1"/>
    <property type="molecule type" value="Genomic_DNA"/>
</dbReference>
<proteinExistence type="predicted"/>
<dbReference type="AlphaFoldDB" id="A0A1J4JEP5"/>
<evidence type="ECO:0000313" key="1">
    <source>
        <dbReference type="EMBL" id="OHS97670.1"/>
    </source>
</evidence>
<dbReference type="Proteomes" id="UP000179807">
    <property type="component" value="Unassembled WGS sequence"/>
</dbReference>
<keyword evidence="2" id="KW-1185">Reference proteome</keyword>
<comment type="caution">
    <text evidence="1">The sequence shown here is derived from an EMBL/GenBank/DDBJ whole genome shotgun (WGS) entry which is preliminary data.</text>
</comment>
<sequence length="213" mass="24827">MFNLFRVISNVASSWSVVEELISLLSMKRFYRNIIDIIIDLINDFSPTTGSSIFTCTKPLVNHFTGCALIILPLFMISFDTGFMILSSIIQTSSETELLFTNQEGFLYLSEILETSDHILKDFNLYRTFYAMFLSFQTNELQNDIFKFILLNFQLWSNDILLVAHHWLDTLLPSFSTKEFKKYNNFLNSAILFSQNIDEIDKRRKFIGIICDI</sequence>
<dbReference type="GeneID" id="94845335"/>
<dbReference type="RefSeq" id="XP_068350807.1">
    <property type="nucleotide sequence ID" value="XM_068510631.1"/>
</dbReference>
<gene>
    <name evidence="1" type="ORF">TRFO_36100</name>
</gene>